<reference evidence="2 3" key="1">
    <citation type="journal article" date="2017" name="Gigascience">
        <title>Genome sequence of the small brown planthopper, Laodelphax striatellus.</title>
        <authorList>
            <person name="Zhu J."/>
            <person name="Jiang F."/>
            <person name="Wang X."/>
            <person name="Yang P."/>
            <person name="Bao Y."/>
            <person name="Zhao W."/>
            <person name="Wang W."/>
            <person name="Lu H."/>
            <person name="Wang Q."/>
            <person name="Cui N."/>
            <person name="Li J."/>
            <person name="Chen X."/>
            <person name="Luo L."/>
            <person name="Yu J."/>
            <person name="Kang L."/>
            <person name="Cui F."/>
        </authorList>
    </citation>
    <scope>NUCLEOTIDE SEQUENCE [LARGE SCALE GENOMIC DNA]</scope>
    <source>
        <strain evidence="2">Lst14</strain>
    </source>
</reference>
<evidence type="ECO:0000256" key="1">
    <source>
        <dbReference type="SAM" id="MobiDB-lite"/>
    </source>
</evidence>
<feature type="region of interest" description="Disordered" evidence="1">
    <location>
        <begin position="31"/>
        <end position="161"/>
    </location>
</feature>
<feature type="compositionally biased region" description="Gly residues" evidence="1">
    <location>
        <begin position="64"/>
        <end position="77"/>
    </location>
</feature>
<accession>A0A482XEF9</accession>
<organism evidence="2 3">
    <name type="scientific">Laodelphax striatellus</name>
    <name type="common">Small brown planthopper</name>
    <name type="synonym">Delphax striatella</name>
    <dbReference type="NCBI Taxonomy" id="195883"/>
    <lineage>
        <taxon>Eukaryota</taxon>
        <taxon>Metazoa</taxon>
        <taxon>Ecdysozoa</taxon>
        <taxon>Arthropoda</taxon>
        <taxon>Hexapoda</taxon>
        <taxon>Insecta</taxon>
        <taxon>Pterygota</taxon>
        <taxon>Neoptera</taxon>
        <taxon>Paraneoptera</taxon>
        <taxon>Hemiptera</taxon>
        <taxon>Auchenorrhyncha</taxon>
        <taxon>Fulgoroidea</taxon>
        <taxon>Delphacidae</taxon>
        <taxon>Criomorphinae</taxon>
        <taxon>Laodelphax</taxon>
    </lineage>
</organism>
<dbReference type="SMR" id="A0A482XEF9"/>
<dbReference type="EMBL" id="QKKF02011358">
    <property type="protein sequence ID" value="RZF44113.1"/>
    <property type="molecule type" value="Genomic_DNA"/>
</dbReference>
<comment type="caution">
    <text evidence="2">The sequence shown here is derived from an EMBL/GenBank/DDBJ whole genome shotgun (WGS) entry which is preliminary data.</text>
</comment>
<dbReference type="InParanoid" id="A0A482XEF9"/>
<gene>
    <name evidence="2" type="ORF">LSTR_LSTR014587</name>
</gene>
<evidence type="ECO:0000313" key="3">
    <source>
        <dbReference type="Proteomes" id="UP000291343"/>
    </source>
</evidence>
<evidence type="ECO:0000313" key="2">
    <source>
        <dbReference type="EMBL" id="RZF44113.1"/>
    </source>
</evidence>
<protein>
    <submittedName>
        <fullName evidence="2">Uncharacterized protein</fullName>
    </submittedName>
</protein>
<feature type="compositionally biased region" description="Acidic residues" evidence="1">
    <location>
        <begin position="134"/>
        <end position="149"/>
    </location>
</feature>
<dbReference type="AlphaFoldDB" id="A0A482XEF9"/>
<feature type="compositionally biased region" description="Basic and acidic residues" evidence="1">
    <location>
        <begin position="31"/>
        <end position="54"/>
    </location>
</feature>
<keyword evidence="3" id="KW-1185">Reference proteome</keyword>
<feature type="compositionally biased region" description="Basic and acidic residues" evidence="1">
    <location>
        <begin position="104"/>
        <end position="133"/>
    </location>
</feature>
<proteinExistence type="predicted"/>
<sequence length="161" mass="17803">MEDAVTSETTAQHALLFPLKASCACFLRAEKDEGELHRGEDGVDGEAVQRRMRDAPMGGKRGRGGVGGVGVGGGGGGQRRRRSSLTDLEDLQKKRAGQQSGHLIQDEKKVEEEEKKNEEAEEKGGEVKEKEGEEDKEEEEEEEEEEDEVKQESRKMVSTFL</sequence>
<name>A0A482XEF9_LAOST</name>
<dbReference type="Proteomes" id="UP000291343">
    <property type="component" value="Unassembled WGS sequence"/>
</dbReference>